<dbReference type="PANTHER" id="PTHR45628">
    <property type="entry name" value="VOLTAGE-DEPENDENT CALCIUM CHANNEL TYPE A SUBUNIT ALPHA-1"/>
    <property type="match status" value="1"/>
</dbReference>
<dbReference type="FunFam" id="1.10.287.70:FF:000107">
    <property type="entry name" value="Voltage-dependent L-type calcium channel subunit alpha"/>
    <property type="match status" value="1"/>
</dbReference>
<evidence type="ECO:0000256" key="8">
    <source>
        <dbReference type="ARBA" id="ARBA00022673"/>
    </source>
</evidence>
<keyword evidence="18 33" id="KW-0472">Membrane</keyword>
<dbReference type="Gene3D" id="1.20.120.350">
    <property type="entry name" value="Voltage-gated potassium channels. Chain C"/>
    <property type="match status" value="4"/>
</dbReference>
<dbReference type="PRINTS" id="PR00167">
    <property type="entry name" value="CACHANNEL"/>
</dbReference>
<evidence type="ECO:0000256" key="10">
    <source>
        <dbReference type="ARBA" id="ARBA00022723"/>
    </source>
</evidence>
<feature type="compositionally biased region" description="Acidic residues" evidence="32">
    <location>
        <begin position="730"/>
        <end position="739"/>
    </location>
</feature>
<dbReference type="Pfam" id="PF08763">
    <property type="entry name" value="Ca_chan_IQ"/>
    <property type="match status" value="1"/>
</dbReference>
<dbReference type="Pfam" id="PF00520">
    <property type="entry name" value="Ion_trans"/>
    <property type="match status" value="5"/>
</dbReference>
<feature type="transmembrane region" description="Helical" evidence="33">
    <location>
        <begin position="432"/>
        <end position="449"/>
    </location>
</feature>
<evidence type="ECO:0000256" key="3">
    <source>
        <dbReference type="ARBA" id="ARBA00004484"/>
    </source>
</evidence>
<evidence type="ECO:0000256" key="16">
    <source>
        <dbReference type="ARBA" id="ARBA00023018"/>
    </source>
</evidence>
<evidence type="ECO:0000259" key="34">
    <source>
        <dbReference type="SMART" id="SM01062"/>
    </source>
</evidence>
<evidence type="ECO:0000256" key="22">
    <source>
        <dbReference type="ARBA" id="ARBA00023273"/>
    </source>
</evidence>
<feature type="transmembrane region" description="Helical" evidence="33">
    <location>
        <begin position="905"/>
        <end position="938"/>
    </location>
</feature>
<dbReference type="Gene3D" id="6.10.250.2180">
    <property type="match status" value="1"/>
</dbReference>
<evidence type="ECO:0000256" key="31">
    <source>
        <dbReference type="RuleBase" id="RU003808"/>
    </source>
</evidence>
<dbReference type="Gene3D" id="6.10.250.2500">
    <property type="match status" value="1"/>
</dbReference>
<evidence type="ECO:0000256" key="19">
    <source>
        <dbReference type="ARBA" id="ARBA00023157"/>
    </source>
</evidence>
<dbReference type="PRINTS" id="PR01630">
    <property type="entry name" value="LVDCCALPHA1"/>
</dbReference>
<dbReference type="GO" id="GO:0086091">
    <property type="term" value="P:regulation of heart rate by cardiac conduction"/>
    <property type="evidence" value="ECO:0007669"/>
    <property type="project" value="Ensembl"/>
</dbReference>
<dbReference type="InterPro" id="IPR002077">
    <property type="entry name" value="VDCCAlpha1"/>
</dbReference>
<dbReference type="GO" id="GO:0086056">
    <property type="term" value="F:voltage-gated calcium channel activity involved in AV node cell action potential"/>
    <property type="evidence" value="ECO:0007669"/>
    <property type="project" value="Ensembl"/>
</dbReference>
<evidence type="ECO:0000256" key="11">
    <source>
        <dbReference type="ARBA" id="ARBA00022737"/>
    </source>
</evidence>
<feature type="transmembrane region" description="Helical" evidence="33">
    <location>
        <begin position="71"/>
        <end position="90"/>
    </location>
</feature>
<dbReference type="InterPro" id="IPR005451">
    <property type="entry name" value="VDCC_L_a1csu"/>
</dbReference>
<evidence type="ECO:0000256" key="17">
    <source>
        <dbReference type="ARBA" id="ARBA00023065"/>
    </source>
</evidence>
<dbReference type="GO" id="GO:0046872">
    <property type="term" value="F:metal ion binding"/>
    <property type="evidence" value="ECO:0007669"/>
    <property type="project" value="UniProtKB-KW"/>
</dbReference>
<dbReference type="GO" id="GO:0035115">
    <property type="term" value="P:embryonic forelimb morphogenesis"/>
    <property type="evidence" value="ECO:0007669"/>
    <property type="project" value="Ensembl"/>
</dbReference>
<feature type="transmembrane region" description="Helical" evidence="33">
    <location>
        <begin position="1107"/>
        <end position="1124"/>
    </location>
</feature>
<feature type="compositionally biased region" description="Basic and acidic residues" evidence="32">
    <location>
        <begin position="670"/>
        <end position="693"/>
    </location>
</feature>
<dbReference type="GO" id="GO:0098703">
    <property type="term" value="P:calcium ion import across plasma membrane"/>
    <property type="evidence" value="ECO:0007669"/>
    <property type="project" value="TreeGrafter"/>
</dbReference>
<dbReference type="Gene3D" id="1.10.287.70">
    <property type="match status" value="4"/>
</dbReference>
<keyword evidence="16" id="KW-0770">Synapse</keyword>
<evidence type="ECO:0000256" key="12">
    <source>
        <dbReference type="ARBA" id="ARBA00022837"/>
    </source>
</evidence>
<keyword evidence="23" id="KW-0407">Ion channel</keyword>
<dbReference type="GO" id="GO:0043204">
    <property type="term" value="C:perikaryon"/>
    <property type="evidence" value="ECO:0007669"/>
    <property type="project" value="UniProtKB-SubCell"/>
</dbReference>
<keyword evidence="36" id="KW-1185">Reference proteome</keyword>
<evidence type="ECO:0000256" key="2">
    <source>
        <dbReference type="ARBA" id="ARBA00004415"/>
    </source>
</evidence>
<feature type="binding site" evidence="29">
    <location>
        <position position="270"/>
    </location>
    <ligand>
        <name>Ca(2+)</name>
        <dbReference type="ChEBI" id="CHEBI:29108"/>
    </ligand>
</feature>
<feature type="compositionally biased region" description="Polar residues" evidence="32">
    <location>
        <begin position="372"/>
        <end position="385"/>
    </location>
</feature>
<feature type="compositionally biased region" description="Polar residues" evidence="32">
    <location>
        <begin position="1638"/>
        <end position="1650"/>
    </location>
</feature>
<protein>
    <recommendedName>
        <fullName evidence="31">Voltage-dependent L-type calcium channel subunit alpha</fullName>
    </recommendedName>
</protein>
<feature type="transmembrane region" description="Helical" evidence="33">
    <location>
        <begin position="1339"/>
        <end position="1363"/>
    </location>
</feature>
<dbReference type="FunFam" id="1.10.287.70:FF:000009">
    <property type="entry name" value="Voltage-dependent L-type calcium channel subunit alpha"/>
    <property type="match status" value="1"/>
</dbReference>
<dbReference type="InterPro" id="IPR014873">
    <property type="entry name" value="VDCC_a1su_IQ"/>
</dbReference>
<evidence type="ECO:0000313" key="36">
    <source>
        <dbReference type="Proteomes" id="UP000233020"/>
    </source>
</evidence>
<keyword evidence="13" id="KW-0112">Calmodulin-binding</keyword>
<evidence type="ECO:0000256" key="27">
    <source>
        <dbReference type="ARBA" id="ARBA00036634"/>
    </source>
</evidence>
<dbReference type="GO" id="GO:0005654">
    <property type="term" value="C:nucleoplasm"/>
    <property type="evidence" value="ECO:0007669"/>
    <property type="project" value="Ensembl"/>
</dbReference>
<dbReference type="InterPro" id="IPR031688">
    <property type="entry name" value="CAC1F_C"/>
</dbReference>
<feature type="transmembrane region" description="Helical" evidence="33">
    <location>
        <begin position="256"/>
        <end position="277"/>
    </location>
</feature>
<dbReference type="Proteomes" id="UP000233020">
    <property type="component" value="Unplaced"/>
</dbReference>
<reference evidence="35" key="2">
    <citation type="submission" date="2025-09" db="UniProtKB">
        <authorList>
            <consortium name="Ensembl"/>
        </authorList>
    </citation>
    <scope>IDENTIFICATION</scope>
</reference>
<feature type="transmembrane region" description="Helical" evidence="33">
    <location>
        <begin position="289"/>
        <end position="311"/>
    </location>
</feature>
<keyword evidence="4" id="KW-0813">Transport</keyword>
<feature type="transmembrane region" description="Helical" evidence="33">
    <location>
        <begin position="614"/>
        <end position="640"/>
    </location>
</feature>
<dbReference type="InterPro" id="IPR031649">
    <property type="entry name" value="GPHH_dom"/>
</dbReference>
<dbReference type="GO" id="GO:0098911">
    <property type="term" value="P:regulation of ventricular cardiac muscle cell action potential"/>
    <property type="evidence" value="ECO:0007669"/>
    <property type="project" value="Ensembl"/>
</dbReference>
<feature type="transmembrane region" description="Helical" evidence="33">
    <location>
        <begin position="861"/>
        <end position="884"/>
    </location>
</feature>
<dbReference type="FunFam" id="1.20.120.350:FF:000006">
    <property type="entry name" value="Voltage-dependent L-type calcium channel subunit alpha"/>
    <property type="match status" value="1"/>
</dbReference>
<keyword evidence="20 30" id="KW-0325">Glycoprotein</keyword>
<evidence type="ECO:0000256" key="25">
    <source>
        <dbReference type="ARBA" id="ARBA00024028"/>
    </source>
</evidence>
<dbReference type="STRING" id="37293.ENSANAP00000034839"/>
<dbReference type="GeneTree" id="ENSGT00940000156127"/>
<dbReference type="GO" id="GO:0043010">
    <property type="term" value="P:camera-type eye development"/>
    <property type="evidence" value="ECO:0007669"/>
    <property type="project" value="Ensembl"/>
</dbReference>
<dbReference type="GO" id="GO:0002520">
    <property type="term" value="P:immune system development"/>
    <property type="evidence" value="ECO:0007669"/>
    <property type="project" value="Ensembl"/>
</dbReference>
<evidence type="ECO:0000256" key="23">
    <source>
        <dbReference type="ARBA" id="ARBA00023303"/>
    </source>
</evidence>
<feature type="transmembrane region" description="Helical" evidence="33">
    <location>
        <begin position="819"/>
        <end position="841"/>
    </location>
</feature>
<keyword evidence="19" id="KW-1015">Disulfide bond</keyword>
<dbReference type="SUPFAM" id="SSF81324">
    <property type="entry name" value="Voltage-gated potassium channels"/>
    <property type="match status" value="4"/>
</dbReference>
<comment type="function">
    <text evidence="31">Voltage-sensitive calcium channels (VSCC) mediate the entry of calcium ions into excitable cells and are also involved in a variety of calcium-dependent processes, including muscle contraction, hormone or neurotransmitter release, gene expression, cell motility, cell division and cell death.</text>
</comment>
<name>A0A2K5ENQ7_AOTNA</name>
<organism evidence="35 36">
    <name type="scientific">Aotus nancymaae</name>
    <name type="common">Ma's night monkey</name>
    <dbReference type="NCBI Taxonomy" id="37293"/>
    <lineage>
        <taxon>Eukaryota</taxon>
        <taxon>Metazoa</taxon>
        <taxon>Chordata</taxon>
        <taxon>Craniata</taxon>
        <taxon>Vertebrata</taxon>
        <taxon>Euteleostomi</taxon>
        <taxon>Mammalia</taxon>
        <taxon>Eutheria</taxon>
        <taxon>Euarchontoglires</taxon>
        <taxon>Primates</taxon>
        <taxon>Haplorrhini</taxon>
        <taxon>Platyrrhini</taxon>
        <taxon>Aotidae</taxon>
        <taxon>Aotus</taxon>
    </lineage>
</organism>
<keyword evidence="6" id="KW-0597">Phosphoprotein</keyword>
<reference evidence="35" key="1">
    <citation type="submission" date="2025-08" db="UniProtKB">
        <authorList>
            <consortium name="Ensembl"/>
        </authorList>
    </citation>
    <scope>IDENTIFICATION</scope>
</reference>
<keyword evidence="5" id="KW-1003">Cell membrane</keyword>
<gene>
    <name evidence="35" type="primary">CACNA1C</name>
</gene>
<keyword evidence="8 31" id="KW-0107">Calcium channel</keyword>
<dbReference type="FunFam" id="1.20.120.350:FF:000062">
    <property type="entry name" value="Voltage-dependent L-type calcium channel subunit alpha"/>
    <property type="match status" value="1"/>
</dbReference>
<evidence type="ECO:0000256" key="6">
    <source>
        <dbReference type="ARBA" id="ARBA00022553"/>
    </source>
</evidence>
<comment type="catalytic activity">
    <reaction evidence="27">
        <text>Ca(2+)(in) = Ca(2+)(out)</text>
        <dbReference type="Rhea" id="RHEA:29671"/>
        <dbReference type="ChEBI" id="CHEBI:29108"/>
    </reaction>
</comment>
<dbReference type="Pfam" id="PF16885">
    <property type="entry name" value="CAC1F_C"/>
    <property type="match status" value="1"/>
</dbReference>
<evidence type="ECO:0000256" key="20">
    <source>
        <dbReference type="ARBA" id="ARBA00023180"/>
    </source>
</evidence>
<dbReference type="GO" id="GO:0007204">
    <property type="term" value="P:positive regulation of cytosolic calcium ion concentration"/>
    <property type="evidence" value="ECO:0007669"/>
    <property type="project" value="Ensembl"/>
</dbReference>
<keyword evidence="7 31" id="KW-0109">Calcium transport</keyword>
<accession>A0A2K5ENQ7</accession>
<dbReference type="GO" id="GO:0005929">
    <property type="term" value="C:cilium"/>
    <property type="evidence" value="ECO:0007669"/>
    <property type="project" value="Ensembl"/>
</dbReference>
<evidence type="ECO:0000313" key="35">
    <source>
        <dbReference type="Ensembl" id="ENSANAP00000034839.1"/>
    </source>
</evidence>
<evidence type="ECO:0000256" key="32">
    <source>
        <dbReference type="SAM" id="MobiDB-lite"/>
    </source>
</evidence>
<dbReference type="SMART" id="SM01062">
    <property type="entry name" value="Ca_chan_IQ"/>
    <property type="match status" value="1"/>
</dbReference>
<evidence type="ECO:0000256" key="4">
    <source>
        <dbReference type="ARBA" id="ARBA00022448"/>
    </source>
</evidence>
<evidence type="ECO:0000256" key="5">
    <source>
        <dbReference type="ARBA" id="ARBA00022475"/>
    </source>
</evidence>
<evidence type="ECO:0000256" key="33">
    <source>
        <dbReference type="SAM" id="Phobius"/>
    </source>
</evidence>
<keyword evidence="12 29" id="KW-0106">Calcium</keyword>
<dbReference type="Ensembl" id="ENSANAT00000052905.1">
    <property type="protein sequence ID" value="ENSANAP00000034839.1"/>
    <property type="gene ID" value="ENSANAG00000033676.1"/>
</dbReference>
<keyword evidence="11" id="KW-0677">Repeat</keyword>
<keyword evidence="10 29" id="KW-0479">Metal-binding</keyword>
<evidence type="ECO:0000256" key="28">
    <source>
        <dbReference type="ARBA" id="ARBA00045450"/>
    </source>
</evidence>
<dbReference type="GO" id="GO:1990454">
    <property type="term" value="C:L-type voltage-gated calcium channel complex"/>
    <property type="evidence" value="ECO:0007669"/>
    <property type="project" value="Ensembl"/>
</dbReference>
<feature type="transmembrane region" description="Helical" evidence="33">
    <location>
        <begin position="469"/>
        <end position="492"/>
    </location>
</feature>
<dbReference type="InterPro" id="IPR005446">
    <property type="entry name" value="VDCC_L_a1su"/>
</dbReference>
<feature type="transmembrane region" description="Helical" evidence="33">
    <location>
        <begin position="1246"/>
        <end position="1269"/>
    </location>
</feature>
<dbReference type="PANTHER" id="PTHR45628:SF10">
    <property type="entry name" value="VOLTAGE-DEPENDENT L-TYPE CALCIUM CHANNEL SUBUNIT ALPHA-1C"/>
    <property type="match status" value="1"/>
</dbReference>
<dbReference type="FunFam" id="1.10.238.10:FF:000063">
    <property type="entry name" value="Voltage-dependent N-type calcium channel subunit alpha"/>
    <property type="match status" value="1"/>
</dbReference>
<dbReference type="PRINTS" id="PR01635">
    <property type="entry name" value="LVDCCALPHA1C"/>
</dbReference>
<evidence type="ECO:0000256" key="7">
    <source>
        <dbReference type="ARBA" id="ARBA00022568"/>
    </source>
</evidence>
<comment type="similarity">
    <text evidence="25">Belongs to the calcium channel alpha-1 subunit (TC 1.A.1.11) family. CACNA1C subfamily.</text>
</comment>
<evidence type="ECO:0000256" key="30">
    <source>
        <dbReference type="PIRSR" id="PIRSR602077-3"/>
    </source>
</evidence>
<feature type="glycosylation site" description="N-linked (GlcNAc...) asparagine" evidence="30">
    <location>
        <position position="235"/>
    </location>
</feature>
<feature type="transmembrane region" description="Helical" evidence="33">
    <location>
        <begin position="1136"/>
        <end position="1158"/>
    </location>
</feature>
<feature type="region of interest" description="Disordered" evidence="32">
    <location>
        <begin position="651"/>
        <end position="748"/>
    </location>
</feature>
<feature type="region of interest" description="Disordered" evidence="32">
    <location>
        <begin position="1617"/>
        <end position="1651"/>
    </location>
</feature>
<comment type="subcellular location">
    <subcellularLocation>
        <location evidence="24">Cell membrane</location>
        <location evidence="24">Sarcolemma</location>
        <location evidence="24">T-tubule</location>
    </subcellularLocation>
    <subcellularLocation>
        <location evidence="2">Cell membrane</location>
        <location evidence="2">Sarcolemma</location>
        <topology evidence="2">Multi-pass membrane protein</topology>
    </subcellularLocation>
    <subcellularLocation>
        <location evidence="1">Cell projection</location>
        <location evidence="1">Dendrite</location>
    </subcellularLocation>
    <subcellularLocation>
        <location evidence="31">Membrane</location>
        <topology evidence="31">Multi-pass membrane protein</topology>
    </subcellularLocation>
    <subcellularLocation>
        <location evidence="3">Perikaryon</location>
    </subcellularLocation>
    <subcellularLocation>
        <location evidence="26">Postsynaptic density membrane</location>
    </subcellularLocation>
</comment>
<keyword evidence="22" id="KW-0966">Cell projection</keyword>
<feature type="transmembrane region" description="Helical" evidence="33">
    <location>
        <begin position="175"/>
        <end position="197"/>
    </location>
</feature>
<evidence type="ECO:0000256" key="1">
    <source>
        <dbReference type="ARBA" id="ARBA00004279"/>
    </source>
</evidence>
<dbReference type="GO" id="GO:0030425">
    <property type="term" value="C:dendrite"/>
    <property type="evidence" value="ECO:0007669"/>
    <property type="project" value="UniProtKB-SubCell"/>
</dbReference>
<dbReference type="FunFam" id="1.10.287.70:FF:000007">
    <property type="entry name" value="Voltage-dependent L-type calcium channel subunit alpha"/>
    <property type="match status" value="1"/>
</dbReference>
<dbReference type="InterPro" id="IPR027359">
    <property type="entry name" value="Volt_channel_dom_sf"/>
</dbReference>
<feature type="binding site" evidence="29">
    <location>
        <position position="1002"/>
    </location>
    <ligand>
        <name>Ca(2+)</name>
        <dbReference type="ChEBI" id="CHEBI:29108"/>
    </ligand>
</feature>
<evidence type="ECO:0000256" key="21">
    <source>
        <dbReference type="ARBA" id="ARBA00023257"/>
    </source>
</evidence>
<evidence type="ECO:0000256" key="15">
    <source>
        <dbReference type="ARBA" id="ARBA00022989"/>
    </source>
</evidence>
<feature type="domain" description="Voltage-dependent calcium channel alpha-1 subunit IQ" evidence="34">
    <location>
        <begin position="1497"/>
        <end position="1531"/>
    </location>
</feature>
<feature type="transmembrane region" description="Helical" evidence="33">
    <location>
        <begin position="788"/>
        <end position="807"/>
    </location>
</feature>
<feature type="transmembrane region" description="Helical" evidence="33">
    <location>
        <begin position="102"/>
        <end position="119"/>
    </location>
</feature>
<feature type="region of interest" description="Disordered" evidence="32">
    <location>
        <begin position="1941"/>
        <end position="1969"/>
    </location>
</feature>
<dbReference type="FunFam" id="1.20.120.350:FF:000001">
    <property type="entry name" value="Voltage-dependent L-type calcium channel subunit alpha"/>
    <property type="match status" value="1"/>
</dbReference>
<keyword evidence="17" id="KW-0406">Ion transport</keyword>
<dbReference type="GO" id="GO:0007507">
    <property type="term" value="P:heart development"/>
    <property type="evidence" value="ECO:0007669"/>
    <property type="project" value="Ensembl"/>
</dbReference>
<dbReference type="GO" id="GO:0005516">
    <property type="term" value="F:calmodulin binding"/>
    <property type="evidence" value="ECO:0007669"/>
    <property type="project" value="UniProtKB-KW"/>
</dbReference>
<keyword evidence="9 33" id="KW-0812">Transmembrane</keyword>
<comment type="function">
    <text evidence="28">Pore-forming, alpha-1C subunit of the voltage-gated calcium channel that gives rise to L-type calcium currents. Mediates influx of calcium ions into the cytoplasm, and thereby triggers calcium release from the sarcoplasm. Plays an important role in excitation-contraction coupling in the heart. Required for normal heart development and normal regulation of heart rhythm. Required for normal contraction of smooth muscle cells in blood vessels and in the intestine. Essential for normal blood pressure regulation via its role in the contraction of arterial smooth muscle cells. Long-lasting (L-type) calcium channels belong to the 'high-voltage activated' (HVA) group.</text>
</comment>
<feature type="binding site" evidence="29">
    <location>
        <position position="593"/>
    </location>
    <ligand>
        <name>Ca(2+)</name>
        <dbReference type="ChEBI" id="CHEBI:29108"/>
    </ligand>
</feature>
<feature type="region of interest" description="Disordered" evidence="32">
    <location>
        <begin position="356"/>
        <end position="388"/>
    </location>
</feature>
<dbReference type="GO" id="GO:0008331">
    <property type="term" value="F:high voltage-gated calcium channel activity"/>
    <property type="evidence" value="ECO:0007669"/>
    <property type="project" value="Ensembl"/>
</dbReference>
<dbReference type="InterPro" id="IPR005821">
    <property type="entry name" value="Ion_trans_dom"/>
</dbReference>
<evidence type="ECO:0000256" key="9">
    <source>
        <dbReference type="ARBA" id="ARBA00022692"/>
    </source>
</evidence>
<dbReference type="GO" id="GO:0005737">
    <property type="term" value="C:cytoplasm"/>
    <property type="evidence" value="ECO:0007669"/>
    <property type="project" value="Ensembl"/>
</dbReference>
<dbReference type="GO" id="GO:0098839">
    <property type="term" value="C:postsynaptic density membrane"/>
    <property type="evidence" value="ECO:0007669"/>
    <property type="project" value="UniProtKB-SubCell"/>
</dbReference>
<feature type="region of interest" description="Disordered" evidence="32">
    <location>
        <begin position="1881"/>
        <end position="1925"/>
    </location>
</feature>
<keyword evidence="15 33" id="KW-1133">Transmembrane helix</keyword>
<dbReference type="GO" id="GO:0061577">
    <property type="term" value="P:calcium ion transmembrane transport via high voltage-gated calcium channel"/>
    <property type="evidence" value="ECO:0007669"/>
    <property type="project" value="Ensembl"/>
</dbReference>
<proteinExistence type="inferred from homology"/>
<dbReference type="GO" id="GO:0098912">
    <property type="term" value="P:membrane depolarization during atrial cardiac muscle cell action potential"/>
    <property type="evidence" value="ECO:0007669"/>
    <property type="project" value="Ensembl"/>
</dbReference>
<keyword evidence="21" id="KW-0628">Postsynaptic cell membrane</keyword>
<dbReference type="Pfam" id="PF16905">
    <property type="entry name" value="GPHH"/>
    <property type="match status" value="1"/>
</dbReference>
<evidence type="ECO:0000256" key="26">
    <source>
        <dbReference type="ARBA" id="ARBA00034112"/>
    </source>
</evidence>
<evidence type="ECO:0000256" key="13">
    <source>
        <dbReference type="ARBA" id="ARBA00022860"/>
    </source>
</evidence>
<dbReference type="InterPro" id="IPR050599">
    <property type="entry name" value="VDCC_alpha-1_subunit"/>
</dbReference>
<evidence type="ECO:0000256" key="14">
    <source>
        <dbReference type="ARBA" id="ARBA00022882"/>
    </source>
</evidence>
<feature type="transmembrane region" description="Helical" evidence="33">
    <location>
        <begin position="1030"/>
        <end position="1056"/>
    </location>
</feature>
<evidence type="ECO:0000256" key="29">
    <source>
        <dbReference type="PIRSR" id="PIRSR602077-1"/>
    </source>
</evidence>
<evidence type="ECO:0000256" key="18">
    <source>
        <dbReference type="ARBA" id="ARBA00023136"/>
    </source>
</evidence>
<feature type="transmembrane region" description="Helical" evidence="33">
    <location>
        <begin position="1170"/>
        <end position="1187"/>
    </location>
</feature>
<evidence type="ECO:0000256" key="24">
    <source>
        <dbReference type="ARBA" id="ARBA00024012"/>
    </source>
</evidence>
<dbReference type="FunFam" id="1.20.120.350:FF:000020">
    <property type="entry name" value="Voltage-dependent L-type calcium channel subunit alpha"/>
    <property type="match status" value="1"/>
</dbReference>
<keyword evidence="14 31" id="KW-0851">Voltage-gated channel</keyword>
<sequence length="2078" mass="234117">MQSPSSRWQGMKKTVFCPSRKERGSFHSAPHPVPASILKMLIFFAELFYVSGQKVLFSQERDFIFLDELEYLFLIIFTVEAFLKVIAYGLLFHPNAYLRNGWNLLDFIIVVVGLFSAILEQATKADGANALGGKGAGFDVKALRAFRVLRPLRLVSGVPSLQVVLNSIIKAMVPLLHIALLVLFVIIIYAIIGLELFMGKMHKTCYNQEGIADVPAEDDPSPCALETGHGRQCQNGTVCRPGWDGPKHGITNFDNFAFAMLTVFQCITMEGWTDVLYWMQDAMGYELPWVYFVSLVIFGSFFVLNLVLGVLSGEFSKEREKAKARGDFQKLREKQQLEEDLKGYLDWITQAEDIDPENEDEGMDEEKPRNMSMPTSETESVNTENVAGGDIEGENCGARLAHRISKSKFSRYWRRWNRFCRRKCRAAVKSNVFYWLVIFLVFLNTLTIASEHYNQPHWLTEVQDTANKALLALFTAEMLLKMYSLGLQAYFVSLFNRFDCFVVCGGILETILVETKIMSPLGISVLRCVRLLRIFKITRYWAPPLPLERGLKEKFFQRLFGGKFNFDEMQTRRSTFDNFPQSLLTVFQILTGEDWNSVMYDGIMAYGGPSFPGMLVCIYFIILFICGNYILLNVFLAIAVDNLADAESLTSAQKEEEEEKERKKLARTASPEKKQEVVEKPAVEESKEEKIELKSITADGESPPTTKINMDDLQPNENEDKSPYPNPETTGEDDEEEPEMPVGPRPRPLSELHLKEKAVPMPEASAFFIFSSNNRFRLQCHRIVNDTIFTNLILFFILLSSISLAAEDPVQHTSFRNHILFYFDIVFTTIFTIEIALKMTAYGAFLHKGSFCRNYFNILDLLVVSVSLISFGIQSSAINVVKILRVLRVLRPLRAINRAKGLKHVVQCVFVAIRTIGNIVIVTTLLQFMFACIGVQLFKGKLYTCSDSSKQTEAECKGNYITYKDGEVDHPIIQPRSWENSKFDFDNVLAAMMALFTVSTFEGWPELLYRSIDSHTEDKGPIYNYRVEISIFFIIYIIIIAFFMMNIFVGFVIVTFQEQGEQEYKNCELDKNQRQCVEYALKARPLRRYIPKNQHQYKVWYVVNSTYFEYLMFVLILLNTICLAMQHYGQSCLFKIAMNILNMLFTGLFTVEMILKLIAFKPKGYFSDPWNVFDFLIVIGSIIDVILSETNPAEHTQCSPSMNAEENSRISITFFRLFRVMRLVKLLSRGEGIRTLLWTFIKSFQALPYVALLIVMLFFIYAVIGMQVFGKIALNDTTEINRNNNFQTFPQAVLLLFRCATGEAWQDIMLACMPGKKCAPESEPSNSTEGETPCGSSFAVFYFISFYMLCAFLIINLFVAVIMDNFDYLTRDWSILGPHHLDEFKRIWAEYDPEAKGRIKHLDVVTLLRRIQPPLGFGKLCPHRVACKRLVSMNMPLNSDGTVMFNATLFALVRTALRIKTEGNLEQANEELRAIIKKIWKRTSMKLLDQVVPPAGDDEVTVGKFYATFLIQEYFRKFKKRKEQGLVGKPSQRNALSLQAGLRTLHDIGPEIRRAISGDLTAEEELDKAMKEAVSAASEDDIFRRAGGLFGNHVSYYQSDGRSAFPQTFTTQRPLHINKAGSSQGDTESPSHEKLVDSTFTPSSYSSTGSNANINNANNTALGRLPCPAGHPSTVSTVEGHGPPLSPAIRVQEVAWKLSSQRMHCSDMLGWWDFPPTLGPCRAPPCQHQQLQGSLVGLREVPSFPDVCLHLGYCRCHSQESQTAMVGQEETSQDETYEVKMNDDTEACSEPSLLSTEMLSYQDDDNRQLTLPEEDKRDIRQSPKRGFLRTASLGRRASFHLECLKRQKDRGGDISQKTVLPLHLVHHQALAVAGLSPLLQRSHSPASFPRPFATPPATPGSRGWPPQPVPTLRLEGAESSEKLNSSFPSIHCGSWAETTPCGGGSSAARRARPVSLTVPSQAGAPGRQFHGSASSLVEAVLISEGLGQFAQDPKFIEVTTQELADACDMTIEEMESAADNILSGGAPQSPNGALLPFVNCRDAGQDLAGGEEDAGCVRTRGRLSEEELQDSRVYVSSL</sequence>
<dbReference type="GO" id="GO:0051393">
    <property type="term" value="F:alpha-actinin binding"/>
    <property type="evidence" value="ECO:0007669"/>
    <property type="project" value="Ensembl"/>
</dbReference>